<organism evidence="1 2">
    <name type="scientific">Rhizobium paknamense</name>
    <dbReference type="NCBI Taxonomy" id="1206817"/>
    <lineage>
        <taxon>Bacteria</taxon>
        <taxon>Pseudomonadati</taxon>
        <taxon>Pseudomonadota</taxon>
        <taxon>Alphaproteobacteria</taxon>
        <taxon>Hyphomicrobiales</taxon>
        <taxon>Rhizobiaceae</taxon>
        <taxon>Rhizobium/Agrobacterium group</taxon>
        <taxon>Rhizobium</taxon>
    </lineage>
</organism>
<name>A0ABU0I6F7_9HYPH</name>
<gene>
    <name evidence="1" type="ORF">QO005_000125</name>
</gene>
<evidence type="ECO:0008006" key="3">
    <source>
        <dbReference type="Google" id="ProtNLM"/>
    </source>
</evidence>
<dbReference type="Proteomes" id="UP001235269">
    <property type="component" value="Unassembled WGS sequence"/>
</dbReference>
<dbReference type="EMBL" id="JAUSWH010000001">
    <property type="protein sequence ID" value="MDQ0453810.1"/>
    <property type="molecule type" value="Genomic_DNA"/>
</dbReference>
<reference evidence="1 2" key="1">
    <citation type="submission" date="2023-07" db="EMBL/GenBank/DDBJ databases">
        <title>Genomic Encyclopedia of Type Strains, Phase IV (KMG-IV): sequencing the most valuable type-strain genomes for metagenomic binning, comparative biology and taxonomic classification.</title>
        <authorList>
            <person name="Goeker M."/>
        </authorList>
    </citation>
    <scope>NUCLEOTIDE SEQUENCE [LARGE SCALE GENOMIC DNA]</scope>
    <source>
        <strain evidence="1 2">DSM 100301</strain>
    </source>
</reference>
<evidence type="ECO:0000313" key="1">
    <source>
        <dbReference type="EMBL" id="MDQ0453810.1"/>
    </source>
</evidence>
<accession>A0ABU0I6F7</accession>
<keyword evidence="2" id="KW-1185">Reference proteome</keyword>
<evidence type="ECO:0000313" key="2">
    <source>
        <dbReference type="Proteomes" id="UP001235269"/>
    </source>
</evidence>
<comment type="caution">
    <text evidence="1">The sequence shown here is derived from an EMBL/GenBank/DDBJ whole genome shotgun (WGS) entry which is preliminary data.</text>
</comment>
<dbReference type="RefSeq" id="WP_307156043.1">
    <property type="nucleotide sequence ID" value="NZ_JAUSWH010000001.1"/>
</dbReference>
<sequence>MALISSPYSLSRQRRSSFAATIFAAGKEWFLRALLSYRARRERRATERAIQSLAPETLKDIGWPAGER</sequence>
<proteinExistence type="predicted"/>
<protein>
    <recommendedName>
        <fullName evidence="3">DUF1127 domain-containing protein</fullName>
    </recommendedName>
</protein>